<dbReference type="EnsemblMetazoa" id="ASIC013873-RA">
    <property type="protein sequence ID" value="ASIC013873-PA"/>
    <property type="gene ID" value="ASIC013873"/>
</dbReference>
<feature type="region of interest" description="Disordered" evidence="1">
    <location>
        <begin position="25"/>
        <end position="78"/>
    </location>
</feature>
<feature type="compositionally biased region" description="Basic and acidic residues" evidence="1">
    <location>
        <begin position="118"/>
        <end position="134"/>
    </location>
</feature>
<sequence>MVVFGKYLPPNKRANICKLRSSSGVTSTHVHGAVQSRGVEPESSIVPVDQSRPTESPPSARKAYPSVCPKGDEDDAGANHNEIIKSKSMWADNLFKEEGIRVGFEIIGQHAEEEEEDEMRRKKGTDGLVEHRRN</sequence>
<evidence type="ECO:0000313" key="4">
    <source>
        <dbReference type="Proteomes" id="UP000030765"/>
    </source>
</evidence>
<dbReference type="Proteomes" id="UP000030765">
    <property type="component" value="Unassembled WGS sequence"/>
</dbReference>
<dbReference type="EMBL" id="KE525309">
    <property type="protein sequence ID" value="KFB45870.1"/>
    <property type="molecule type" value="Genomic_DNA"/>
</dbReference>
<accession>A0A084W6M6</accession>
<organism evidence="2">
    <name type="scientific">Anopheles sinensis</name>
    <name type="common">Mosquito</name>
    <dbReference type="NCBI Taxonomy" id="74873"/>
    <lineage>
        <taxon>Eukaryota</taxon>
        <taxon>Metazoa</taxon>
        <taxon>Ecdysozoa</taxon>
        <taxon>Arthropoda</taxon>
        <taxon>Hexapoda</taxon>
        <taxon>Insecta</taxon>
        <taxon>Pterygota</taxon>
        <taxon>Neoptera</taxon>
        <taxon>Endopterygota</taxon>
        <taxon>Diptera</taxon>
        <taxon>Nematocera</taxon>
        <taxon>Culicoidea</taxon>
        <taxon>Culicidae</taxon>
        <taxon>Anophelinae</taxon>
        <taxon>Anopheles</taxon>
    </lineage>
</organism>
<evidence type="ECO:0000313" key="3">
    <source>
        <dbReference type="EnsemblMetazoa" id="ASIC013873-PA"/>
    </source>
</evidence>
<reference evidence="3" key="2">
    <citation type="submission" date="2020-05" db="UniProtKB">
        <authorList>
            <consortium name="EnsemblMetazoa"/>
        </authorList>
    </citation>
    <scope>IDENTIFICATION</scope>
</reference>
<dbReference type="VEuPathDB" id="VectorBase:ASIC013873"/>
<evidence type="ECO:0000256" key="1">
    <source>
        <dbReference type="SAM" id="MobiDB-lite"/>
    </source>
</evidence>
<keyword evidence="4" id="KW-1185">Reference proteome</keyword>
<gene>
    <name evidence="2" type="ORF">ZHAS_00013873</name>
</gene>
<reference evidence="2 4" key="1">
    <citation type="journal article" date="2014" name="BMC Genomics">
        <title>Genome sequence of Anopheles sinensis provides insight into genetics basis of mosquito competence for malaria parasites.</title>
        <authorList>
            <person name="Zhou D."/>
            <person name="Zhang D."/>
            <person name="Ding G."/>
            <person name="Shi L."/>
            <person name="Hou Q."/>
            <person name="Ye Y."/>
            <person name="Xu Y."/>
            <person name="Zhou H."/>
            <person name="Xiong C."/>
            <person name="Li S."/>
            <person name="Yu J."/>
            <person name="Hong S."/>
            <person name="Yu X."/>
            <person name="Zou P."/>
            <person name="Chen C."/>
            <person name="Chang X."/>
            <person name="Wang W."/>
            <person name="Lv Y."/>
            <person name="Sun Y."/>
            <person name="Ma L."/>
            <person name="Shen B."/>
            <person name="Zhu C."/>
        </authorList>
    </citation>
    <scope>NUCLEOTIDE SEQUENCE [LARGE SCALE GENOMIC DNA]</scope>
</reference>
<name>A0A084W6M6_ANOSI</name>
<feature type="region of interest" description="Disordered" evidence="1">
    <location>
        <begin position="110"/>
        <end position="134"/>
    </location>
</feature>
<proteinExistence type="predicted"/>
<evidence type="ECO:0000313" key="2">
    <source>
        <dbReference type="EMBL" id="KFB45870.1"/>
    </source>
</evidence>
<protein>
    <submittedName>
        <fullName evidence="2 3">Putative efflux pump inner membrane protein</fullName>
    </submittedName>
</protein>
<dbReference type="AlphaFoldDB" id="A0A084W6M6"/>
<dbReference type="EMBL" id="ATLV01020878">
    <property type="status" value="NOT_ANNOTATED_CDS"/>
    <property type="molecule type" value="Genomic_DNA"/>
</dbReference>